<dbReference type="SUPFAM" id="SSF81301">
    <property type="entry name" value="Nucleotidyltransferase"/>
    <property type="match status" value="1"/>
</dbReference>
<keyword evidence="1" id="KW-0808">Transferase</keyword>
<dbReference type="Gene3D" id="3.30.460.10">
    <property type="entry name" value="Beta Polymerase, domain 2"/>
    <property type="match status" value="1"/>
</dbReference>
<keyword evidence="1" id="KW-0548">Nucleotidyltransferase</keyword>
<gene>
    <name evidence="1" type="ORF">SAMN02745823_00481</name>
</gene>
<dbReference type="Proteomes" id="UP000183995">
    <property type="component" value="Unassembled WGS sequence"/>
</dbReference>
<dbReference type="AlphaFoldDB" id="A0A1M5UEZ9"/>
<name>A0A1M5UEZ9_9FIRM</name>
<organism evidence="1 2">
    <name type="scientific">Sporobacter termitidis DSM 10068</name>
    <dbReference type="NCBI Taxonomy" id="1123282"/>
    <lineage>
        <taxon>Bacteria</taxon>
        <taxon>Bacillati</taxon>
        <taxon>Bacillota</taxon>
        <taxon>Clostridia</taxon>
        <taxon>Eubacteriales</taxon>
        <taxon>Oscillospiraceae</taxon>
        <taxon>Sporobacter</taxon>
    </lineage>
</organism>
<dbReference type="SUPFAM" id="SSF81631">
    <property type="entry name" value="PAP/OAS1 substrate-binding domain"/>
    <property type="match status" value="1"/>
</dbReference>
<dbReference type="STRING" id="1123282.SAMN02745823_00481"/>
<proteinExistence type="predicted"/>
<protein>
    <submittedName>
        <fullName evidence="1">Aminoglycoside 6-adenylyltransferase</fullName>
    </submittedName>
</protein>
<evidence type="ECO:0000313" key="1">
    <source>
        <dbReference type="EMBL" id="SHH61416.1"/>
    </source>
</evidence>
<dbReference type="InterPro" id="IPR007530">
    <property type="entry name" value="Aminoglycoside_adenylylTfrase"/>
</dbReference>
<dbReference type="Pfam" id="PF04439">
    <property type="entry name" value="Adenyl_transf"/>
    <property type="match status" value="1"/>
</dbReference>
<dbReference type="RefSeq" id="WP_084726184.1">
    <property type="nucleotide sequence ID" value="NZ_FQXV01000001.1"/>
</dbReference>
<dbReference type="GO" id="GO:0016779">
    <property type="term" value="F:nucleotidyltransferase activity"/>
    <property type="evidence" value="ECO:0007669"/>
    <property type="project" value="UniProtKB-KW"/>
</dbReference>
<dbReference type="InterPro" id="IPR043519">
    <property type="entry name" value="NT_sf"/>
</dbReference>
<dbReference type="EMBL" id="FQXV01000001">
    <property type="protein sequence ID" value="SHH61416.1"/>
    <property type="molecule type" value="Genomic_DNA"/>
</dbReference>
<accession>A0A1M5UEZ9</accession>
<evidence type="ECO:0000313" key="2">
    <source>
        <dbReference type="Proteomes" id="UP000183995"/>
    </source>
</evidence>
<sequence length="290" mass="33399">MIDINEKYEVLLGRIRTWAEHKQDIRAVLIQGSRARSEMPADQWSDLDLNIISATPCVYLDSAEWLSSMGEPWLTFLEIAADGDGIEQRVLFEDGLDVDFTISSEASIRQMLTGGIPEQARYTLKKGVRMLVDKDGFSNLLAELDIGEIEAKPPSEYEYLELVNDFIYHYIWALKKLRRCELWAAIGCSDGYMKGQLLKLTEWHAHAIHGWNYDTWHSGRFLDHWADRRVVDGLKTSFAHYESDDILRSLTETHRLFKLLAIEVAERLGFSYPYADEGKVLAWAHENLLK</sequence>
<reference evidence="1 2" key="1">
    <citation type="submission" date="2016-11" db="EMBL/GenBank/DDBJ databases">
        <authorList>
            <person name="Jaros S."/>
            <person name="Januszkiewicz K."/>
            <person name="Wedrychowicz H."/>
        </authorList>
    </citation>
    <scope>NUCLEOTIDE SEQUENCE [LARGE SCALE GENOMIC DNA]</scope>
    <source>
        <strain evidence="1 2">DSM 10068</strain>
    </source>
</reference>
<dbReference type="OrthoDB" id="9776406at2"/>
<dbReference type="Gene3D" id="1.20.120.330">
    <property type="entry name" value="Nucleotidyltransferases domain 2"/>
    <property type="match status" value="1"/>
</dbReference>
<keyword evidence="2" id="KW-1185">Reference proteome</keyword>